<accession>A0A922CQT4</accession>
<dbReference type="Proteomes" id="UP000791440">
    <property type="component" value="Unassembled WGS sequence"/>
</dbReference>
<feature type="signal peptide" evidence="1">
    <location>
        <begin position="1"/>
        <end position="19"/>
    </location>
</feature>
<keyword evidence="3" id="KW-1185">Reference proteome</keyword>
<proteinExistence type="predicted"/>
<dbReference type="PANTHER" id="PTHR11257:SF13">
    <property type="entry name" value="GEO07322P1"/>
    <property type="match status" value="1"/>
</dbReference>
<evidence type="ECO:0000313" key="2">
    <source>
        <dbReference type="EMBL" id="KAG6454413.1"/>
    </source>
</evidence>
<dbReference type="AlphaFoldDB" id="A0A922CQT4"/>
<keyword evidence="1" id="KW-0732">Signal</keyword>
<feature type="chain" id="PRO_5037404183" evidence="1">
    <location>
        <begin position="20"/>
        <end position="124"/>
    </location>
</feature>
<gene>
    <name evidence="2" type="ORF">O3G_MSEX008691</name>
</gene>
<protein>
    <submittedName>
        <fullName evidence="2">Uncharacterized protein</fullName>
    </submittedName>
</protein>
<name>A0A922CQT4_MANSE</name>
<reference evidence="2" key="2">
    <citation type="submission" date="2020-12" db="EMBL/GenBank/DDBJ databases">
        <authorList>
            <person name="Kanost M."/>
        </authorList>
    </citation>
    <scope>NUCLEOTIDE SEQUENCE</scope>
</reference>
<dbReference type="Pfam" id="PF03392">
    <property type="entry name" value="OS-D"/>
    <property type="match status" value="1"/>
</dbReference>
<dbReference type="InterPro" id="IPR005055">
    <property type="entry name" value="A10/PebIII"/>
</dbReference>
<evidence type="ECO:0000256" key="1">
    <source>
        <dbReference type="SAM" id="SignalP"/>
    </source>
</evidence>
<comment type="caution">
    <text evidence="2">The sequence shown here is derived from an EMBL/GenBank/DDBJ whole genome shotgun (WGS) entry which is preliminary data.</text>
</comment>
<dbReference type="EMBL" id="JH668466">
    <property type="protein sequence ID" value="KAG6454413.1"/>
    <property type="molecule type" value="Genomic_DNA"/>
</dbReference>
<sequence>MNKIKTVLFLSLCFVSVFSQKYYDSRYDYYDGDNLIQNTRLLKKYLDCFLTKGPCTPIGRLFKQIIPEVIVTACGKCTPNQKRFARKTFNAFKRNFPESHAELRQKFDPENKYYDAFEKVIANA</sequence>
<evidence type="ECO:0000313" key="3">
    <source>
        <dbReference type="Proteomes" id="UP000791440"/>
    </source>
</evidence>
<organism evidence="2 3">
    <name type="scientific">Manduca sexta</name>
    <name type="common">Tobacco hawkmoth</name>
    <name type="synonym">Tobacco hornworm</name>
    <dbReference type="NCBI Taxonomy" id="7130"/>
    <lineage>
        <taxon>Eukaryota</taxon>
        <taxon>Metazoa</taxon>
        <taxon>Ecdysozoa</taxon>
        <taxon>Arthropoda</taxon>
        <taxon>Hexapoda</taxon>
        <taxon>Insecta</taxon>
        <taxon>Pterygota</taxon>
        <taxon>Neoptera</taxon>
        <taxon>Endopterygota</taxon>
        <taxon>Lepidoptera</taxon>
        <taxon>Glossata</taxon>
        <taxon>Ditrysia</taxon>
        <taxon>Bombycoidea</taxon>
        <taxon>Sphingidae</taxon>
        <taxon>Sphinginae</taxon>
        <taxon>Sphingini</taxon>
        <taxon>Manduca</taxon>
    </lineage>
</organism>
<reference evidence="2" key="1">
    <citation type="journal article" date="2016" name="Insect Biochem. Mol. Biol.">
        <title>Multifaceted biological insights from a draft genome sequence of the tobacco hornworm moth, Manduca sexta.</title>
        <authorList>
            <person name="Kanost M.R."/>
            <person name="Arrese E.L."/>
            <person name="Cao X."/>
            <person name="Chen Y.R."/>
            <person name="Chellapilla S."/>
            <person name="Goldsmith M.R."/>
            <person name="Grosse-Wilde E."/>
            <person name="Heckel D.G."/>
            <person name="Herndon N."/>
            <person name="Jiang H."/>
            <person name="Papanicolaou A."/>
            <person name="Qu J."/>
            <person name="Soulages J.L."/>
            <person name="Vogel H."/>
            <person name="Walters J."/>
            <person name="Waterhouse R.M."/>
            <person name="Ahn S.J."/>
            <person name="Almeida F.C."/>
            <person name="An C."/>
            <person name="Aqrawi P."/>
            <person name="Bretschneider A."/>
            <person name="Bryant W.B."/>
            <person name="Bucks S."/>
            <person name="Chao H."/>
            <person name="Chevignon G."/>
            <person name="Christen J.M."/>
            <person name="Clarke D.F."/>
            <person name="Dittmer N.T."/>
            <person name="Ferguson L.C.F."/>
            <person name="Garavelou S."/>
            <person name="Gordon K.H.J."/>
            <person name="Gunaratna R.T."/>
            <person name="Han Y."/>
            <person name="Hauser F."/>
            <person name="He Y."/>
            <person name="Heidel-Fischer H."/>
            <person name="Hirsh A."/>
            <person name="Hu Y."/>
            <person name="Jiang H."/>
            <person name="Kalra D."/>
            <person name="Klinner C."/>
            <person name="Konig C."/>
            <person name="Kovar C."/>
            <person name="Kroll A.R."/>
            <person name="Kuwar S.S."/>
            <person name="Lee S.L."/>
            <person name="Lehman R."/>
            <person name="Li K."/>
            <person name="Li Z."/>
            <person name="Liang H."/>
            <person name="Lovelace S."/>
            <person name="Lu Z."/>
            <person name="Mansfield J.H."/>
            <person name="McCulloch K.J."/>
            <person name="Mathew T."/>
            <person name="Morton B."/>
            <person name="Muzny D.M."/>
            <person name="Neunemann D."/>
            <person name="Ongeri F."/>
            <person name="Pauchet Y."/>
            <person name="Pu L.L."/>
            <person name="Pyrousis I."/>
            <person name="Rao X.J."/>
            <person name="Redding A."/>
            <person name="Roesel C."/>
            <person name="Sanchez-Gracia A."/>
            <person name="Schaack S."/>
            <person name="Shukla A."/>
            <person name="Tetreau G."/>
            <person name="Wang Y."/>
            <person name="Xiong G.H."/>
            <person name="Traut W."/>
            <person name="Walsh T.K."/>
            <person name="Worley K.C."/>
            <person name="Wu D."/>
            <person name="Wu W."/>
            <person name="Wu Y.Q."/>
            <person name="Zhang X."/>
            <person name="Zou Z."/>
            <person name="Zucker H."/>
            <person name="Briscoe A.D."/>
            <person name="Burmester T."/>
            <person name="Clem R.J."/>
            <person name="Feyereisen R."/>
            <person name="Grimmelikhuijzen C.J.P."/>
            <person name="Hamodrakas S.J."/>
            <person name="Hansson B.S."/>
            <person name="Huguet E."/>
            <person name="Jermiin L.S."/>
            <person name="Lan Q."/>
            <person name="Lehman H.K."/>
            <person name="Lorenzen M."/>
            <person name="Merzendorfer H."/>
            <person name="Michalopoulos I."/>
            <person name="Morton D.B."/>
            <person name="Muthukrishnan S."/>
            <person name="Oakeshott J.G."/>
            <person name="Palmer W."/>
            <person name="Park Y."/>
            <person name="Passarelli A.L."/>
            <person name="Rozas J."/>
            <person name="Schwartz L.M."/>
            <person name="Smith W."/>
            <person name="Southgate A."/>
            <person name="Vilcinskas A."/>
            <person name="Vogt R."/>
            <person name="Wang P."/>
            <person name="Werren J."/>
            <person name="Yu X.Q."/>
            <person name="Zhou J.J."/>
            <person name="Brown S.J."/>
            <person name="Scherer S.E."/>
            <person name="Richards S."/>
            <person name="Blissard G.W."/>
        </authorList>
    </citation>
    <scope>NUCLEOTIDE SEQUENCE</scope>
</reference>
<dbReference type="PANTHER" id="PTHR11257">
    <property type="entry name" value="CHEMOSENSORY PROTEIN-RELATED"/>
    <property type="match status" value="1"/>
</dbReference>